<proteinExistence type="predicted"/>
<comment type="caution">
    <text evidence="1">The sequence shown here is derived from an EMBL/GenBank/DDBJ whole genome shotgun (WGS) entry which is preliminary data.</text>
</comment>
<dbReference type="AlphaFoldDB" id="A0AA36C9Z8"/>
<keyword evidence="2" id="KW-1185">Reference proteome</keyword>
<name>A0AA36C9Z8_9BILA</name>
<protein>
    <submittedName>
        <fullName evidence="1">Uncharacterized protein</fullName>
    </submittedName>
</protein>
<dbReference type="EMBL" id="CATQJA010000822">
    <property type="protein sequence ID" value="CAJ0564206.1"/>
    <property type="molecule type" value="Genomic_DNA"/>
</dbReference>
<accession>A0AA36C9Z8</accession>
<evidence type="ECO:0000313" key="1">
    <source>
        <dbReference type="EMBL" id="CAJ0564206.1"/>
    </source>
</evidence>
<organism evidence="1 2">
    <name type="scientific">Mesorhabditis spiculigera</name>
    <dbReference type="NCBI Taxonomy" id="96644"/>
    <lineage>
        <taxon>Eukaryota</taxon>
        <taxon>Metazoa</taxon>
        <taxon>Ecdysozoa</taxon>
        <taxon>Nematoda</taxon>
        <taxon>Chromadorea</taxon>
        <taxon>Rhabditida</taxon>
        <taxon>Rhabditina</taxon>
        <taxon>Rhabditomorpha</taxon>
        <taxon>Rhabditoidea</taxon>
        <taxon>Rhabditidae</taxon>
        <taxon>Mesorhabditinae</taxon>
        <taxon>Mesorhabditis</taxon>
    </lineage>
</organism>
<dbReference type="Proteomes" id="UP001177023">
    <property type="component" value="Unassembled WGS sequence"/>
</dbReference>
<feature type="non-terminal residue" evidence="1">
    <location>
        <position position="1"/>
    </location>
</feature>
<reference evidence="1" key="1">
    <citation type="submission" date="2023-06" db="EMBL/GenBank/DDBJ databases">
        <authorList>
            <person name="Delattre M."/>
        </authorList>
    </citation>
    <scope>NUCLEOTIDE SEQUENCE</scope>
    <source>
        <strain evidence="1">AF72</strain>
    </source>
</reference>
<gene>
    <name evidence="1" type="ORF">MSPICULIGERA_LOCUS2891</name>
</gene>
<evidence type="ECO:0000313" key="2">
    <source>
        <dbReference type="Proteomes" id="UP001177023"/>
    </source>
</evidence>
<sequence length="66" mass="7625">MWFTTDGGSCRLITHLLLKRNPDGEPTLEVYCPIAANPTRFNFFPDKCLTARARQAKFEKWAPILR</sequence>